<dbReference type="EMBL" id="CP137892">
    <property type="protein sequence ID" value="WPC04464.1"/>
    <property type="molecule type" value="Genomic_DNA"/>
</dbReference>
<dbReference type="InterPro" id="IPR050744">
    <property type="entry name" value="AI-2_Isomerase_LsrG"/>
</dbReference>
<dbReference type="Proteomes" id="UP001305928">
    <property type="component" value="Chromosome"/>
</dbReference>
<dbReference type="InterPro" id="IPR011008">
    <property type="entry name" value="Dimeric_a/b-barrel"/>
</dbReference>
<proteinExistence type="predicted"/>
<dbReference type="Pfam" id="PF03992">
    <property type="entry name" value="ABM"/>
    <property type="match status" value="1"/>
</dbReference>
<evidence type="ECO:0000259" key="1">
    <source>
        <dbReference type="PROSITE" id="PS51725"/>
    </source>
</evidence>
<evidence type="ECO:0000313" key="3">
    <source>
        <dbReference type="Proteomes" id="UP001305928"/>
    </source>
</evidence>
<keyword evidence="3" id="KW-1185">Reference proteome</keyword>
<keyword evidence="2" id="KW-0560">Oxidoreductase</keyword>
<dbReference type="PANTHER" id="PTHR33336:SF3">
    <property type="entry name" value="ABM DOMAIN-CONTAINING PROTEIN"/>
    <property type="match status" value="1"/>
</dbReference>
<feature type="domain" description="ABM" evidence="1">
    <location>
        <begin position="5"/>
        <end position="97"/>
    </location>
</feature>
<protein>
    <submittedName>
        <fullName evidence="2">Quinol monooxygenase</fullName>
        <ecNumber evidence="2">1.-.-.-</ecNumber>
    </submittedName>
</protein>
<dbReference type="EC" id="1.-.-.-" evidence="2"/>
<accession>A0ABZ0PVG3</accession>
<dbReference type="SUPFAM" id="SSF54909">
    <property type="entry name" value="Dimeric alpha+beta barrel"/>
    <property type="match status" value="1"/>
</dbReference>
<dbReference type="PANTHER" id="PTHR33336">
    <property type="entry name" value="QUINOL MONOOXYGENASE YGIN-RELATED"/>
    <property type="match status" value="1"/>
</dbReference>
<gene>
    <name evidence="2" type="ORF">SBP02_17085</name>
</gene>
<dbReference type="InterPro" id="IPR007138">
    <property type="entry name" value="ABM_dom"/>
</dbReference>
<dbReference type="PROSITE" id="PS51725">
    <property type="entry name" value="ABM"/>
    <property type="match status" value="1"/>
</dbReference>
<dbReference type="Gene3D" id="3.30.70.100">
    <property type="match status" value="1"/>
</dbReference>
<organism evidence="2 3">
    <name type="scientific">Pseudomonas benzenivorans</name>
    <dbReference type="NCBI Taxonomy" id="556533"/>
    <lineage>
        <taxon>Bacteria</taxon>
        <taxon>Pseudomonadati</taxon>
        <taxon>Pseudomonadota</taxon>
        <taxon>Gammaproteobacteria</taxon>
        <taxon>Pseudomonadales</taxon>
        <taxon>Pseudomonadaceae</taxon>
        <taxon>Pseudomonas</taxon>
    </lineage>
</organism>
<dbReference type="GO" id="GO:0004497">
    <property type="term" value="F:monooxygenase activity"/>
    <property type="evidence" value="ECO:0007669"/>
    <property type="project" value="UniProtKB-KW"/>
</dbReference>
<keyword evidence="2" id="KW-0503">Monooxygenase</keyword>
<sequence length="97" mass="10896">MPAPLTLVATISVQDGQADTVEAGLRLLVAVSRTEAGCLQYDLHRHRDNPRVFVMLEQWQDAAALAAHQRSAHYLAFTSHYGQWLQNVDLQLMQRIA</sequence>
<name>A0ABZ0PVG3_9PSED</name>
<evidence type="ECO:0000313" key="2">
    <source>
        <dbReference type="EMBL" id="WPC04464.1"/>
    </source>
</evidence>
<reference evidence="2 3" key="1">
    <citation type="submission" date="2023-11" db="EMBL/GenBank/DDBJ databases">
        <title>Complete genome of Pseudomonas benzenivorans BA3361.</title>
        <authorList>
            <person name="Shin S.Y."/>
            <person name="Song J."/>
            <person name="Kang H."/>
        </authorList>
    </citation>
    <scope>NUCLEOTIDE SEQUENCE [LARGE SCALE GENOMIC DNA]</scope>
    <source>
        <strain evidence="2 3">HNIBRBA3361</strain>
    </source>
</reference>
<dbReference type="RefSeq" id="WP_318643561.1">
    <property type="nucleotide sequence ID" value="NZ_CP137892.1"/>
</dbReference>